<feature type="domain" description="HTH tetR-type" evidence="5">
    <location>
        <begin position="16"/>
        <end position="76"/>
    </location>
</feature>
<dbReference type="InterPro" id="IPR050109">
    <property type="entry name" value="HTH-type_TetR-like_transc_reg"/>
</dbReference>
<evidence type="ECO:0000256" key="2">
    <source>
        <dbReference type="ARBA" id="ARBA00023125"/>
    </source>
</evidence>
<comment type="caution">
    <text evidence="6">The sequence shown here is derived from an EMBL/GenBank/DDBJ whole genome shotgun (WGS) entry which is preliminary data.</text>
</comment>
<dbReference type="PANTHER" id="PTHR30055:SF238">
    <property type="entry name" value="MYCOFACTOCIN BIOSYNTHESIS TRANSCRIPTIONAL REGULATOR MFTR-RELATED"/>
    <property type="match status" value="1"/>
</dbReference>
<evidence type="ECO:0000256" key="3">
    <source>
        <dbReference type="ARBA" id="ARBA00023163"/>
    </source>
</evidence>
<dbReference type="PANTHER" id="PTHR30055">
    <property type="entry name" value="HTH-TYPE TRANSCRIPTIONAL REGULATOR RUTR"/>
    <property type="match status" value="1"/>
</dbReference>
<dbReference type="InterPro" id="IPR023772">
    <property type="entry name" value="DNA-bd_HTH_TetR-type_CS"/>
</dbReference>
<evidence type="ECO:0000256" key="4">
    <source>
        <dbReference type="PROSITE-ProRule" id="PRU00335"/>
    </source>
</evidence>
<gene>
    <name evidence="6" type="ORF">JK363_17250</name>
</gene>
<sequence>MDLQHTSPGLRERKKLETRAALRRAAIQLSLEHGPSAVTVNEICTAANVSPRTFFNYFESKEEALFAWDQQLTRELVARLSRQPGTVPALAALRLAMLETLPSFGADANWAARTELLAAHPELNIKLADCIRRIEQSLCEELARRLGMPVDSIFPQLLSGAAMTALRAALLSWAPGSDHEVLQALVAEAFDLLAAGLPDPRSAPDRRC</sequence>
<dbReference type="EMBL" id="JAERRF010000009">
    <property type="protein sequence ID" value="MBL1098378.1"/>
    <property type="molecule type" value="Genomic_DNA"/>
</dbReference>
<accession>A0ABS1NEA6</accession>
<dbReference type="InterPro" id="IPR009057">
    <property type="entry name" value="Homeodomain-like_sf"/>
</dbReference>
<evidence type="ECO:0000259" key="5">
    <source>
        <dbReference type="PROSITE" id="PS50977"/>
    </source>
</evidence>
<keyword evidence="1" id="KW-0805">Transcription regulation</keyword>
<keyword evidence="3" id="KW-0804">Transcription</keyword>
<protein>
    <submittedName>
        <fullName evidence="6">TetR family transcriptional regulator</fullName>
    </submittedName>
</protein>
<keyword evidence="2 4" id="KW-0238">DNA-binding</keyword>
<dbReference type="Pfam" id="PF00440">
    <property type="entry name" value="TetR_N"/>
    <property type="match status" value="1"/>
</dbReference>
<feature type="DNA-binding region" description="H-T-H motif" evidence="4">
    <location>
        <begin position="39"/>
        <end position="58"/>
    </location>
</feature>
<evidence type="ECO:0000313" key="6">
    <source>
        <dbReference type="EMBL" id="MBL1098378.1"/>
    </source>
</evidence>
<evidence type="ECO:0000313" key="7">
    <source>
        <dbReference type="Proteomes" id="UP000634229"/>
    </source>
</evidence>
<dbReference type="PROSITE" id="PS50977">
    <property type="entry name" value="HTH_TETR_2"/>
    <property type="match status" value="1"/>
</dbReference>
<dbReference type="PROSITE" id="PS01081">
    <property type="entry name" value="HTH_TETR_1"/>
    <property type="match status" value="1"/>
</dbReference>
<dbReference type="SUPFAM" id="SSF46689">
    <property type="entry name" value="Homeodomain-like"/>
    <property type="match status" value="1"/>
</dbReference>
<dbReference type="Gene3D" id="1.10.10.60">
    <property type="entry name" value="Homeodomain-like"/>
    <property type="match status" value="1"/>
</dbReference>
<dbReference type="InterPro" id="IPR001647">
    <property type="entry name" value="HTH_TetR"/>
</dbReference>
<evidence type="ECO:0000256" key="1">
    <source>
        <dbReference type="ARBA" id="ARBA00023015"/>
    </source>
</evidence>
<keyword evidence="7" id="KW-1185">Reference proteome</keyword>
<proteinExistence type="predicted"/>
<organism evidence="6 7">
    <name type="scientific">Streptomyces coffeae</name>
    <dbReference type="NCBI Taxonomy" id="621382"/>
    <lineage>
        <taxon>Bacteria</taxon>
        <taxon>Bacillati</taxon>
        <taxon>Actinomycetota</taxon>
        <taxon>Actinomycetes</taxon>
        <taxon>Kitasatosporales</taxon>
        <taxon>Streptomycetaceae</taxon>
        <taxon>Streptomyces</taxon>
    </lineage>
</organism>
<dbReference type="Gene3D" id="1.10.357.10">
    <property type="entry name" value="Tetracycline Repressor, domain 2"/>
    <property type="match status" value="1"/>
</dbReference>
<name>A0ABS1NEA6_9ACTN</name>
<dbReference type="InterPro" id="IPR041347">
    <property type="entry name" value="MftR_C"/>
</dbReference>
<dbReference type="Proteomes" id="UP000634229">
    <property type="component" value="Unassembled WGS sequence"/>
</dbReference>
<dbReference type="RefSeq" id="WP_201875798.1">
    <property type="nucleotide sequence ID" value="NZ_JAERRF010000009.1"/>
</dbReference>
<dbReference type="Pfam" id="PF17754">
    <property type="entry name" value="TetR_C_14"/>
    <property type="match status" value="1"/>
</dbReference>
<reference evidence="6 7" key="1">
    <citation type="submission" date="2021-01" db="EMBL/GenBank/DDBJ databases">
        <title>WGS of actinomycetes isolated from Thailand.</title>
        <authorList>
            <person name="Thawai C."/>
        </authorList>
    </citation>
    <scope>NUCLEOTIDE SEQUENCE [LARGE SCALE GENOMIC DNA]</scope>
    <source>
        <strain evidence="6 7">CA1R205</strain>
    </source>
</reference>